<feature type="compositionally biased region" description="Polar residues" evidence="1">
    <location>
        <begin position="64"/>
        <end position="87"/>
    </location>
</feature>
<evidence type="ECO:0000256" key="1">
    <source>
        <dbReference type="SAM" id="MobiDB-lite"/>
    </source>
</evidence>
<dbReference type="Proteomes" id="UP001152803">
    <property type="component" value="Unassembled WGS sequence"/>
</dbReference>
<gene>
    <name evidence="3" type="ORF">COCON_G00161180</name>
</gene>
<dbReference type="GO" id="GO:0050901">
    <property type="term" value="P:leukocyte tethering or rolling"/>
    <property type="evidence" value="ECO:0007669"/>
    <property type="project" value="TreeGrafter"/>
</dbReference>
<dbReference type="PANTHER" id="PTHR17384">
    <property type="entry name" value="P-SELECTIN GLYCOPROTEIN LIGAND-1"/>
    <property type="match status" value="1"/>
</dbReference>
<evidence type="ECO:0000256" key="2">
    <source>
        <dbReference type="SAM" id="Phobius"/>
    </source>
</evidence>
<protein>
    <submittedName>
        <fullName evidence="3">Uncharacterized protein</fullName>
    </submittedName>
</protein>
<dbReference type="EMBL" id="JAFJMO010000011">
    <property type="protein sequence ID" value="KAJ8263661.1"/>
    <property type="molecule type" value="Genomic_DNA"/>
</dbReference>
<dbReference type="PANTHER" id="PTHR17384:SF7">
    <property type="entry name" value="P-SELECTIN GLYCOPROTEIN LIGAND 1"/>
    <property type="match status" value="1"/>
</dbReference>
<keyword evidence="2" id="KW-0472">Membrane</keyword>
<evidence type="ECO:0000313" key="3">
    <source>
        <dbReference type="EMBL" id="KAJ8263661.1"/>
    </source>
</evidence>
<comment type="caution">
    <text evidence="3">The sequence shown here is derived from an EMBL/GenBank/DDBJ whole genome shotgun (WGS) entry which is preliminary data.</text>
</comment>
<feature type="region of interest" description="Disordered" evidence="1">
    <location>
        <begin position="193"/>
        <end position="218"/>
    </location>
</feature>
<name>A0A9Q1DA84_CONCO</name>
<dbReference type="OrthoDB" id="8927116at2759"/>
<feature type="transmembrane region" description="Helical" evidence="2">
    <location>
        <begin position="141"/>
        <end position="167"/>
    </location>
</feature>
<accession>A0A9Q1DA84</accession>
<feature type="region of interest" description="Disordered" evidence="1">
    <location>
        <begin position="62"/>
        <end position="126"/>
    </location>
</feature>
<dbReference type="InterPro" id="IPR026195">
    <property type="entry name" value="PSGL-1"/>
</dbReference>
<keyword evidence="2" id="KW-0812">Transmembrane</keyword>
<keyword evidence="4" id="KW-1185">Reference proteome</keyword>
<organism evidence="3 4">
    <name type="scientific">Conger conger</name>
    <name type="common">Conger eel</name>
    <name type="synonym">Muraena conger</name>
    <dbReference type="NCBI Taxonomy" id="82655"/>
    <lineage>
        <taxon>Eukaryota</taxon>
        <taxon>Metazoa</taxon>
        <taxon>Chordata</taxon>
        <taxon>Craniata</taxon>
        <taxon>Vertebrata</taxon>
        <taxon>Euteleostomi</taxon>
        <taxon>Actinopterygii</taxon>
        <taxon>Neopterygii</taxon>
        <taxon>Teleostei</taxon>
        <taxon>Anguilliformes</taxon>
        <taxon>Congridae</taxon>
        <taxon>Conger</taxon>
    </lineage>
</organism>
<dbReference type="AlphaFoldDB" id="A0A9Q1DA84"/>
<keyword evidence="2" id="KW-1133">Transmembrane helix</keyword>
<evidence type="ECO:0000313" key="4">
    <source>
        <dbReference type="Proteomes" id="UP001152803"/>
    </source>
</evidence>
<dbReference type="GO" id="GO:0005886">
    <property type="term" value="C:plasma membrane"/>
    <property type="evidence" value="ECO:0007669"/>
    <property type="project" value="TreeGrafter"/>
</dbReference>
<sequence length="233" mass="24848">MERYHRITDSTLNTFPVFFCDRYRLVYVPQQLELQCLLPLSSTTDGHCIFQDGRKVGTAAATPISGQPSSVRASAHSGTTCTNSTTRALPASVYPGGKPQVPDPAVTKPAPTKGSRAPADKGGLPCVTPKSRKDGLVSQCLIAIVTLAGVATVFIVSTTVLCTKLSARKYRYRMRQSSGTEMTCISALLPDGNGAHGRPRTPKSNGALLPNLEDGEGDDLTLHSFLPEMERGS</sequence>
<proteinExistence type="predicted"/>
<reference evidence="3" key="1">
    <citation type="journal article" date="2023" name="Science">
        <title>Genome structures resolve the early diversification of teleost fishes.</title>
        <authorList>
            <person name="Parey E."/>
            <person name="Louis A."/>
            <person name="Montfort J."/>
            <person name="Bouchez O."/>
            <person name="Roques C."/>
            <person name="Iampietro C."/>
            <person name="Lluch J."/>
            <person name="Castinel A."/>
            <person name="Donnadieu C."/>
            <person name="Desvignes T."/>
            <person name="Floi Bucao C."/>
            <person name="Jouanno E."/>
            <person name="Wen M."/>
            <person name="Mejri S."/>
            <person name="Dirks R."/>
            <person name="Jansen H."/>
            <person name="Henkel C."/>
            <person name="Chen W.J."/>
            <person name="Zahm M."/>
            <person name="Cabau C."/>
            <person name="Klopp C."/>
            <person name="Thompson A.W."/>
            <person name="Robinson-Rechavi M."/>
            <person name="Braasch I."/>
            <person name="Lecointre G."/>
            <person name="Bobe J."/>
            <person name="Postlethwait J.H."/>
            <person name="Berthelot C."/>
            <person name="Roest Crollius H."/>
            <person name="Guiguen Y."/>
        </authorList>
    </citation>
    <scope>NUCLEOTIDE SEQUENCE</scope>
    <source>
        <strain evidence="3">Concon-B</strain>
    </source>
</reference>